<protein>
    <submittedName>
        <fullName evidence="2">Uncharacterized protein</fullName>
    </submittedName>
</protein>
<evidence type="ECO:0000313" key="2">
    <source>
        <dbReference type="EMBL" id="KAG8176863.1"/>
    </source>
</evidence>
<evidence type="ECO:0000313" key="3">
    <source>
        <dbReference type="Proteomes" id="UP000827092"/>
    </source>
</evidence>
<accession>A0AAV6TYY1</accession>
<evidence type="ECO:0000256" key="1">
    <source>
        <dbReference type="SAM" id="MobiDB-lite"/>
    </source>
</evidence>
<comment type="caution">
    <text evidence="2">The sequence shown here is derived from an EMBL/GenBank/DDBJ whole genome shotgun (WGS) entry which is preliminary data.</text>
</comment>
<gene>
    <name evidence="2" type="ORF">JTE90_027167</name>
</gene>
<name>A0AAV6TYY1_9ARAC</name>
<feature type="region of interest" description="Disordered" evidence="1">
    <location>
        <begin position="1083"/>
        <end position="1130"/>
    </location>
</feature>
<organism evidence="2 3">
    <name type="scientific">Oedothorax gibbosus</name>
    <dbReference type="NCBI Taxonomy" id="931172"/>
    <lineage>
        <taxon>Eukaryota</taxon>
        <taxon>Metazoa</taxon>
        <taxon>Ecdysozoa</taxon>
        <taxon>Arthropoda</taxon>
        <taxon>Chelicerata</taxon>
        <taxon>Arachnida</taxon>
        <taxon>Araneae</taxon>
        <taxon>Araneomorphae</taxon>
        <taxon>Entelegynae</taxon>
        <taxon>Araneoidea</taxon>
        <taxon>Linyphiidae</taxon>
        <taxon>Erigoninae</taxon>
        <taxon>Oedothorax</taxon>
    </lineage>
</organism>
<sequence>MDTYPKLRDLSFLQTMFRIPIGENWQIPVMEDDDVLWSIVLAYLNSFPESNKNNSIVMCSIYSEKSFSFGVPKDLGFRKQKLALHEILVKIKFAESERNITPVINAICSLPGKSQNFIISLLESDVAKYIPLIYKSPYILSKLRDAALETDPTIENGEGKSALFYTLTNNQPLFLYFLYDHAANACLLTEGSIRSPDSVIVRNLNHVQEILINLKSKVESFDIDANVKKNAFLKLSELCRFNNFQIDVCRSINIIRSSFIPISKVCEAVERRNVMVNILRNYEKYFEWNAEVSCCAEEFLLFYEFFEHGHYYDNLDFCSAVMFFDNLYLLKERLKLSVESWKYEIGYSEIESRFFLLIYCKKYFESIGKKSFGLHLVSRMIIFQERLLLKSYLREFKETLEKESICESNTVGNLPDTEVRTLTNVPQIYSEFLVLRLKHYLKAAASIELIDFKAVLILQRTLQVIGECVKDSDFKSVQKVFSVIIPEELLSSLKQIRNELVHPTGFNFSYRISAEKDYKLFKGIQKEIRTIESIFNPIFCAHKYEMEQFAISLAKIDVDKARSIKIPELHKPKLILLLAADGEQFTNEDNFEDKLIKLFKELSSSITSSFNREEQVINKGSILQLKYAFKNAVNILKKKVNFMKSKCNNVVESFHCVDEYFFAVEYIFTYLIVLDKNLRNDLKRQIISQIRVRERTWHCALYRTMKKGQPNENTAFQRDVEDILSYYEQTIQEIFLKTNCRPKKNLQFTFEHIKKFKKILKGNYYINETEKKEFFKDIPVDVKTTLEIKRKIKNFLEGKGSLHLNKKEFGEEIDKLPLKPRKKRELLDNFGFRNTKNSLLIINSVFRNFDSELKNAISDNEVGKKQNEYICNGLKLPDTSRNILSKIIKGKKRDDQEKEGGLSFLRNRIKQLKAIFIDADASIKKLWESARSTRKKSHVQERLVHVFLKVPLTQVAVEMLLFDCMIILKTTDLKDLCRKTTNLFNGINLRNVLAHGNPLLESLGRLLDPTDLPSELVRKMIDLISDLDVIDCMVDILDKIGHVFETFHQFMNESEDDGFKEIREKIASSHNWKSYAKLILRQQASTTASPSPDEPTGGIAEDSSNDVPGPSNPKPIRTNFPVKMIDKKSN</sequence>
<dbReference type="Proteomes" id="UP000827092">
    <property type="component" value="Unassembled WGS sequence"/>
</dbReference>
<reference evidence="2 3" key="1">
    <citation type="journal article" date="2022" name="Nat. Ecol. Evol.">
        <title>A masculinizing supergene underlies an exaggerated male reproductive morph in a spider.</title>
        <authorList>
            <person name="Hendrickx F."/>
            <person name="De Corte Z."/>
            <person name="Sonet G."/>
            <person name="Van Belleghem S.M."/>
            <person name="Kostlbacher S."/>
            <person name="Vangestel C."/>
        </authorList>
    </citation>
    <scope>NUCLEOTIDE SEQUENCE [LARGE SCALE GENOMIC DNA]</scope>
    <source>
        <strain evidence="2">W744_W776</strain>
    </source>
</reference>
<dbReference type="AlphaFoldDB" id="A0AAV6TYY1"/>
<dbReference type="EMBL" id="JAFNEN010000847">
    <property type="protein sequence ID" value="KAG8176863.1"/>
    <property type="molecule type" value="Genomic_DNA"/>
</dbReference>
<keyword evidence="3" id="KW-1185">Reference proteome</keyword>
<proteinExistence type="predicted"/>